<dbReference type="InterPro" id="IPR024571">
    <property type="entry name" value="ERAP1-like_C_dom"/>
</dbReference>
<dbReference type="STRING" id="546871.SAMN04488543_0843"/>
<dbReference type="SUPFAM" id="SSF63737">
    <property type="entry name" value="Leukotriene A4 hydrolase N-terminal domain"/>
    <property type="match status" value="1"/>
</dbReference>
<comment type="cofactor">
    <cofactor evidence="2">
        <name>Zn(2+)</name>
        <dbReference type="ChEBI" id="CHEBI:29105"/>
    </cofactor>
</comment>
<dbReference type="RefSeq" id="WP_231930320.1">
    <property type="nucleotide sequence ID" value="NZ_LT629749.1"/>
</dbReference>
<dbReference type="CDD" id="cd09602">
    <property type="entry name" value="M1_APN"/>
    <property type="match status" value="1"/>
</dbReference>
<keyword evidence="7" id="KW-0645">Protease</keyword>
<comment type="catalytic activity">
    <reaction evidence="1">
        <text>Release of an N-terminal amino acid, Xaa-|-Yaa- from a peptide, amide or arylamide. Xaa is preferably Ala, but may be most amino acids including Pro (slow action). When a terminal hydrophobic residue is followed by a prolyl residue, the two may be released as an intact Xaa-Pro dipeptide.</text>
        <dbReference type="EC" id="3.4.11.2"/>
    </reaction>
</comment>
<dbReference type="GO" id="GO:0043171">
    <property type="term" value="P:peptide catabolic process"/>
    <property type="evidence" value="ECO:0007669"/>
    <property type="project" value="TreeGrafter"/>
</dbReference>
<evidence type="ECO:0000256" key="7">
    <source>
        <dbReference type="ARBA" id="ARBA00022670"/>
    </source>
</evidence>
<feature type="domain" description="Peptidase M1 membrane alanine aminopeptidase" evidence="14">
    <location>
        <begin position="230"/>
        <end position="439"/>
    </location>
</feature>
<evidence type="ECO:0000256" key="5">
    <source>
        <dbReference type="ARBA" id="ARBA00015611"/>
    </source>
</evidence>
<dbReference type="EMBL" id="LT629749">
    <property type="protein sequence ID" value="SDR96963.1"/>
    <property type="molecule type" value="Genomic_DNA"/>
</dbReference>
<dbReference type="PANTHER" id="PTHR11533">
    <property type="entry name" value="PROTEASE M1 ZINC METALLOPROTEASE"/>
    <property type="match status" value="1"/>
</dbReference>
<keyword evidence="11" id="KW-0482">Metalloprotease</keyword>
<dbReference type="InterPro" id="IPR027268">
    <property type="entry name" value="Peptidase_M4/M1_CTD_sf"/>
</dbReference>
<dbReference type="AlphaFoldDB" id="A0A1H1NDD6"/>
<dbReference type="GO" id="GO:0070006">
    <property type="term" value="F:metalloaminopeptidase activity"/>
    <property type="evidence" value="ECO:0007669"/>
    <property type="project" value="TreeGrafter"/>
</dbReference>
<dbReference type="InterPro" id="IPR050344">
    <property type="entry name" value="Peptidase_M1_aminopeptidases"/>
</dbReference>
<dbReference type="GO" id="GO:0006508">
    <property type="term" value="P:proteolysis"/>
    <property type="evidence" value="ECO:0007669"/>
    <property type="project" value="UniProtKB-KW"/>
</dbReference>
<dbReference type="NCBIfam" id="TIGR02412">
    <property type="entry name" value="pepN_strep_liv"/>
    <property type="match status" value="1"/>
</dbReference>
<comment type="similarity">
    <text evidence="3">Belongs to the peptidase M1 family.</text>
</comment>
<reference evidence="16 17" key="1">
    <citation type="submission" date="2016-10" db="EMBL/GenBank/DDBJ databases">
        <authorList>
            <person name="de Groot N.N."/>
        </authorList>
    </citation>
    <scope>NUCLEOTIDE SEQUENCE [LARGE SCALE GENOMIC DNA]</scope>
    <source>
        <strain evidence="16 17">DSM 21741</strain>
    </source>
</reference>
<evidence type="ECO:0000256" key="3">
    <source>
        <dbReference type="ARBA" id="ARBA00010136"/>
    </source>
</evidence>
<dbReference type="GO" id="GO:0016285">
    <property type="term" value="F:alanyl aminopeptidase activity"/>
    <property type="evidence" value="ECO:0007669"/>
    <property type="project" value="UniProtKB-EC"/>
</dbReference>
<name>A0A1H1NDD6_9ACTN</name>
<dbReference type="Gene3D" id="2.60.40.1730">
    <property type="entry name" value="tricorn interacting facor f3 domain"/>
    <property type="match status" value="1"/>
</dbReference>
<dbReference type="GO" id="GO:0005737">
    <property type="term" value="C:cytoplasm"/>
    <property type="evidence" value="ECO:0007669"/>
    <property type="project" value="TreeGrafter"/>
</dbReference>
<evidence type="ECO:0000259" key="15">
    <source>
        <dbReference type="Pfam" id="PF11838"/>
    </source>
</evidence>
<accession>A0A1H1NDD6</accession>
<dbReference type="PRINTS" id="PR00756">
    <property type="entry name" value="ALADIPTASE"/>
</dbReference>
<evidence type="ECO:0000313" key="17">
    <source>
        <dbReference type="Proteomes" id="UP000199092"/>
    </source>
</evidence>
<dbReference type="InterPro" id="IPR042097">
    <property type="entry name" value="Aminopeptidase_N-like_N_sf"/>
</dbReference>
<keyword evidence="10" id="KW-0862">Zinc</keyword>
<evidence type="ECO:0000256" key="6">
    <source>
        <dbReference type="ARBA" id="ARBA00022438"/>
    </source>
</evidence>
<keyword evidence="6 16" id="KW-0031">Aminopeptidase</keyword>
<organism evidence="16 17">
    <name type="scientific">Friedmanniella luteola</name>
    <dbReference type="NCBI Taxonomy" id="546871"/>
    <lineage>
        <taxon>Bacteria</taxon>
        <taxon>Bacillati</taxon>
        <taxon>Actinomycetota</taxon>
        <taxon>Actinomycetes</taxon>
        <taxon>Propionibacteriales</taxon>
        <taxon>Nocardioidaceae</taxon>
        <taxon>Friedmanniella</taxon>
    </lineage>
</organism>
<evidence type="ECO:0000256" key="9">
    <source>
        <dbReference type="ARBA" id="ARBA00022801"/>
    </source>
</evidence>
<evidence type="ECO:0000256" key="2">
    <source>
        <dbReference type="ARBA" id="ARBA00001947"/>
    </source>
</evidence>
<evidence type="ECO:0000256" key="1">
    <source>
        <dbReference type="ARBA" id="ARBA00000098"/>
    </source>
</evidence>
<dbReference type="SUPFAM" id="SSF55486">
    <property type="entry name" value="Metalloproteases ('zincins'), catalytic domain"/>
    <property type="match status" value="1"/>
</dbReference>
<dbReference type="InterPro" id="IPR012778">
    <property type="entry name" value="Pept_M1_aminopeptidase"/>
</dbReference>
<feature type="domain" description="ERAP1-like C-terminal" evidence="15">
    <location>
        <begin position="515"/>
        <end position="818"/>
    </location>
</feature>
<evidence type="ECO:0000313" key="16">
    <source>
        <dbReference type="EMBL" id="SDR96963.1"/>
    </source>
</evidence>
<evidence type="ECO:0000256" key="13">
    <source>
        <dbReference type="ARBA" id="ARBA00031533"/>
    </source>
</evidence>
<evidence type="ECO:0000256" key="8">
    <source>
        <dbReference type="ARBA" id="ARBA00022723"/>
    </source>
</evidence>
<evidence type="ECO:0000256" key="11">
    <source>
        <dbReference type="ARBA" id="ARBA00023049"/>
    </source>
</evidence>
<keyword evidence="9" id="KW-0378">Hydrolase</keyword>
<dbReference type="PANTHER" id="PTHR11533:SF174">
    <property type="entry name" value="PUROMYCIN-SENSITIVE AMINOPEPTIDASE-RELATED"/>
    <property type="match status" value="1"/>
</dbReference>
<keyword evidence="17" id="KW-1185">Reference proteome</keyword>
<evidence type="ECO:0000256" key="10">
    <source>
        <dbReference type="ARBA" id="ARBA00022833"/>
    </source>
</evidence>
<dbReference type="Pfam" id="PF01433">
    <property type="entry name" value="Peptidase_M1"/>
    <property type="match status" value="1"/>
</dbReference>
<dbReference type="EC" id="3.4.11.2" evidence="4"/>
<dbReference type="GO" id="GO:0008270">
    <property type="term" value="F:zinc ion binding"/>
    <property type="evidence" value="ECO:0007669"/>
    <property type="project" value="InterPro"/>
</dbReference>
<evidence type="ECO:0000256" key="12">
    <source>
        <dbReference type="ARBA" id="ARBA00029811"/>
    </source>
</evidence>
<dbReference type="InterPro" id="IPR001930">
    <property type="entry name" value="Peptidase_M1"/>
</dbReference>
<dbReference type="Pfam" id="PF11838">
    <property type="entry name" value="ERAP1_C"/>
    <property type="match status" value="1"/>
</dbReference>
<gene>
    <name evidence="16" type="ORF">SAMN04488543_0843</name>
</gene>
<proteinExistence type="inferred from homology"/>
<dbReference type="GO" id="GO:0005615">
    <property type="term" value="C:extracellular space"/>
    <property type="evidence" value="ECO:0007669"/>
    <property type="project" value="TreeGrafter"/>
</dbReference>
<dbReference type="Proteomes" id="UP000199092">
    <property type="component" value="Chromosome I"/>
</dbReference>
<protein>
    <recommendedName>
        <fullName evidence="5">Aminopeptidase N</fullName>
        <ecNumber evidence="4">3.4.11.2</ecNumber>
    </recommendedName>
    <alternativeName>
        <fullName evidence="12">Alanine aminopeptidase</fullName>
    </alternativeName>
    <alternativeName>
        <fullName evidence="13">Lysyl aminopeptidase</fullName>
    </alternativeName>
</protein>
<keyword evidence="8" id="KW-0479">Metal-binding</keyword>
<dbReference type="GO" id="GO:0042277">
    <property type="term" value="F:peptide binding"/>
    <property type="evidence" value="ECO:0007669"/>
    <property type="project" value="TreeGrafter"/>
</dbReference>
<dbReference type="GO" id="GO:0016020">
    <property type="term" value="C:membrane"/>
    <property type="evidence" value="ECO:0007669"/>
    <property type="project" value="TreeGrafter"/>
</dbReference>
<sequence>MTTPSPTRRYPSLRRTEAETRAAALTVDAVEVELDLTAPDAATFGSRTTLRFSSRAPETFVDFRGEELTEATLNGRPVPPERWQAGRLALDGLAAENTLVVAGRMAYSSDGEGLHRHVDPADGATYLYAMSFLDAAPRWFACFDQPDLKARYRFAVTAPPEWTVLGNGPSEPAGPGRWTLVPPEPLSTYFVTLVAGPYASVTAEHDGIELGFHVRASLRRELEAEAPDLVEVTARSFDFYHRLFGVRYPFGEYHQAFVPDFNAGAMENPGCVTFRDSFVYRGRATDAERAGRASVIAHEMAHQWFGDLVTMRWWDDLWLNESFAEYMGHRCCTDATRYPVWTEFGIRRKNWGAVADQAPSTHPVAGTGAVDAAAALQDFDGISYAKGAAVLRQLVAYLGDDVFVAGLRTYFTRHAFGNAEFAELIACWTDAGAVDLEAWAAAWLRTAGMDTLDVAPAATGAVVTVTGPDGGPSPRPHALTVAGVDAAGAVTPLVDLVLRGDAAPIAVPDGTVLVVPDGTDATWARVRFGADGWSDVAAVLPTVEDEAVLVVVHNAVRDAVRDATLDPAVALDLVTASLAGVQPEVLVTVVLGATSALAGPYSPVAERPERLARLHALALAVVDSSPAGSDRQLAGFRQAVASSADVDRLRAWAAGHDLPPGLALDSELTWTVVERLVELTGDDAVLDRTLAQDSSSSAAVHAARARAARPTAAAKEEAWRLLTQPSEVSAYEVYATAEGFFRAGQEELTAPYVERYFAEIGATAEFRRGWALGRVAGLAFPHLAADARTVALAERALAGDLPDPVRREVVDGLDLLRRAVASLERFAG</sequence>
<dbReference type="InterPro" id="IPR014782">
    <property type="entry name" value="Peptidase_M1_dom"/>
</dbReference>
<dbReference type="Gene3D" id="1.10.390.10">
    <property type="entry name" value="Neutral Protease Domain 2"/>
    <property type="match status" value="1"/>
</dbReference>
<evidence type="ECO:0000256" key="4">
    <source>
        <dbReference type="ARBA" id="ARBA00012564"/>
    </source>
</evidence>
<evidence type="ECO:0000259" key="14">
    <source>
        <dbReference type="Pfam" id="PF01433"/>
    </source>
</evidence>